<protein>
    <submittedName>
        <fullName evidence="2">Uncharacterized protein</fullName>
    </submittedName>
</protein>
<organism evidence="2 3">
    <name type="scientific">Corynespora cassiicola Philippines</name>
    <dbReference type="NCBI Taxonomy" id="1448308"/>
    <lineage>
        <taxon>Eukaryota</taxon>
        <taxon>Fungi</taxon>
        <taxon>Dikarya</taxon>
        <taxon>Ascomycota</taxon>
        <taxon>Pezizomycotina</taxon>
        <taxon>Dothideomycetes</taxon>
        <taxon>Pleosporomycetidae</taxon>
        <taxon>Pleosporales</taxon>
        <taxon>Corynesporascaceae</taxon>
        <taxon>Corynespora</taxon>
    </lineage>
</organism>
<feature type="region of interest" description="Disordered" evidence="1">
    <location>
        <begin position="1"/>
        <end position="21"/>
    </location>
</feature>
<evidence type="ECO:0000313" key="2">
    <source>
        <dbReference type="EMBL" id="PSN68100.1"/>
    </source>
</evidence>
<proteinExistence type="predicted"/>
<dbReference type="Proteomes" id="UP000240883">
    <property type="component" value="Unassembled WGS sequence"/>
</dbReference>
<accession>A0A2T2NRT2</accession>
<evidence type="ECO:0000313" key="3">
    <source>
        <dbReference type="Proteomes" id="UP000240883"/>
    </source>
</evidence>
<name>A0A2T2NRT2_CORCC</name>
<sequence>MSAVRLCCTRKGPRRRGRGQDARALPVAAAYPTAPLSLTPSTLFPLLPLFPPSPSVSLRDLHDLLRSAALPLPACEYAG</sequence>
<reference evidence="2 3" key="1">
    <citation type="journal article" date="2018" name="Front. Microbiol.">
        <title>Genome-Wide Analysis of Corynespora cassiicola Leaf Fall Disease Putative Effectors.</title>
        <authorList>
            <person name="Lopez D."/>
            <person name="Ribeiro S."/>
            <person name="Label P."/>
            <person name="Fumanal B."/>
            <person name="Venisse J.S."/>
            <person name="Kohler A."/>
            <person name="de Oliveira R.R."/>
            <person name="Labutti K."/>
            <person name="Lipzen A."/>
            <person name="Lail K."/>
            <person name="Bauer D."/>
            <person name="Ohm R.A."/>
            <person name="Barry K.W."/>
            <person name="Spatafora J."/>
            <person name="Grigoriev I.V."/>
            <person name="Martin F.M."/>
            <person name="Pujade-Renaud V."/>
        </authorList>
    </citation>
    <scope>NUCLEOTIDE SEQUENCE [LARGE SCALE GENOMIC DNA]</scope>
    <source>
        <strain evidence="2 3">Philippines</strain>
    </source>
</reference>
<keyword evidence="3" id="KW-1185">Reference proteome</keyword>
<gene>
    <name evidence="2" type="ORF">BS50DRAFT_357109</name>
</gene>
<dbReference type="EMBL" id="KZ678134">
    <property type="protein sequence ID" value="PSN68100.1"/>
    <property type="molecule type" value="Genomic_DNA"/>
</dbReference>
<dbReference type="AlphaFoldDB" id="A0A2T2NRT2"/>
<evidence type="ECO:0000256" key="1">
    <source>
        <dbReference type="SAM" id="MobiDB-lite"/>
    </source>
</evidence>